<dbReference type="PANTHER" id="PTHR47186:SF42">
    <property type="entry name" value="DISEASE RESISTANCE RPP13-LIKE PROTEIN 1"/>
    <property type="match status" value="1"/>
</dbReference>
<dbReference type="EMBL" id="BTGU01000047">
    <property type="protein sequence ID" value="GMN53749.1"/>
    <property type="molecule type" value="Genomic_DNA"/>
</dbReference>
<gene>
    <name evidence="6" type="ORF">TIFTF001_022864</name>
</gene>
<evidence type="ECO:0000259" key="4">
    <source>
        <dbReference type="Pfam" id="PF18052"/>
    </source>
</evidence>
<dbReference type="InterPro" id="IPR041118">
    <property type="entry name" value="Rx_N"/>
</dbReference>
<dbReference type="Pfam" id="PF18052">
    <property type="entry name" value="Rx_N"/>
    <property type="match status" value="1"/>
</dbReference>
<feature type="domain" description="Disease resistance R13L4/SHOC-2-like LRR" evidence="5">
    <location>
        <begin position="355"/>
        <end position="439"/>
    </location>
</feature>
<reference evidence="6" key="1">
    <citation type="submission" date="2023-07" db="EMBL/GenBank/DDBJ databases">
        <title>draft genome sequence of fig (Ficus carica).</title>
        <authorList>
            <person name="Takahashi T."/>
            <person name="Nishimura K."/>
        </authorList>
    </citation>
    <scope>NUCLEOTIDE SEQUENCE</scope>
</reference>
<comment type="caution">
    <text evidence="6">The sequence shown here is derived from an EMBL/GenBank/DDBJ whole genome shotgun (WGS) entry which is preliminary data.</text>
</comment>
<dbReference type="Gene3D" id="1.20.5.4130">
    <property type="match status" value="1"/>
</dbReference>
<dbReference type="Gene3D" id="3.80.10.10">
    <property type="entry name" value="Ribonuclease Inhibitor"/>
    <property type="match status" value="2"/>
</dbReference>
<evidence type="ECO:0000256" key="2">
    <source>
        <dbReference type="ARBA" id="ARBA00022741"/>
    </source>
</evidence>
<dbReference type="Proteomes" id="UP001187192">
    <property type="component" value="Unassembled WGS sequence"/>
</dbReference>
<keyword evidence="3" id="KW-0611">Plant defense</keyword>
<evidence type="ECO:0000256" key="1">
    <source>
        <dbReference type="ARBA" id="ARBA00022737"/>
    </source>
</evidence>
<keyword evidence="7" id="KW-1185">Reference proteome</keyword>
<evidence type="ECO:0000259" key="5">
    <source>
        <dbReference type="Pfam" id="PF23598"/>
    </source>
</evidence>
<dbReference type="InterPro" id="IPR032675">
    <property type="entry name" value="LRR_dom_sf"/>
</dbReference>
<evidence type="ECO:0000256" key="3">
    <source>
        <dbReference type="ARBA" id="ARBA00022821"/>
    </source>
</evidence>
<keyword evidence="1" id="KW-0677">Repeat</keyword>
<keyword evidence="2" id="KW-0547">Nucleotide-binding</keyword>
<dbReference type="AlphaFoldDB" id="A0AA88AJE0"/>
<dbReference type="SUPFAM" id="SSF52058">
    <property type="entry name" value="L domain-like"/>
    <property type="match status" value="1"/>
</dbReference>
<sequence length="441" mass="50077">MALEFVSSAFLSPFMGVLFDRLSSQEFINLFSGKTPIVKQLEELKILLLSADKLLHDAEAKLIGDRRVKNWLDELKDVIYVAGELIDKVDNEALERKLEGESGTGMSKVLSKLIPSSFNAFDNAVRSEMQEILRRLKFLMDQRDVLGLKETREKKHLNRSLLQRSKLYKSCCVMHDLVHDLAMHVSGEFCFRLDEDKLLLHDIASKTRHVSCNLKVDDLKKLDGVSKAERLHTFIQFKAIKSWEEPADYLKLLTTIGCLRVLSLCGFHIKELPDSVGNLKNLRYLKLNCTAVVTLPDSICSLYNLQSLILRECRNLAQFPVNIGRLINLQHLDVNGCSKLRSICWPHEMDQFHGSIINLKQLIYLNISRTNIAKLPDSICSLYNLETLVVSCCSDFTRLPANMGSLINLHHLDTSSSALEEMPLQMGNLKDLETLSDFVLS</sequence>
<feature type="domain" description="Disease resistance N-terminal" evidence="4">
    <location>
        <begin position="10"/>
        <end position="100"/>
    </location>
</feature>
<dbReference type="GO" id="GO:0000166">
    <property type="term" value="F:nucleotide binding"/>
    <property type="evidence" value="ECO:0007669"/>
    <property type="project" value="UniProtKB-KW"/>
</dbReference>
<dbReference type="InterPro" id="IPR055414">
    <property type="entry name" value="LRR_R13L4/SHOC2-like"/>
</dbReference>
<proteinExistence type="predicted"/>
<evidence type="ECO:0000313" key="6">
    <source>
        <dbReference type="EMBL" id="GMN53749.1"/>
    </source>
</evidence>
<dbReference type="Pfam" id="PF23598">
    <property type="entry name" value="LRR_14"/>
    <property type="match status" value="2"/>
</dbReference>
<feature type="non-terminal residue" evidence="6">
    <location>
        <position position="441"/>
    </location>
</feature>
<evidence type="ECO:0008006" key="8">
    <source>
        <dbReference type="Google" id="ProtNLM"/>
    </source>
</evidence>
<accession>A0AA88AJE0</accession>
<protein>
    <recommendedName>
        <fullName evidence="8">Rx N-terminal domain-containing protein</fullName>
    </recommendedName>
</protein>
<feature type="domain" description="Disease resistance R13L4/SHOC-2-like LRR" evidence="5">
    <location>
        <begin position="250"/>
        <end position="337"/>
    </location>
</feature>
<evidence type="ECO:0000313" key="7">
    <source>
        <dbReference type="Proteomes" id="UP001187192"/>
    </source>
</evidence>
<dbReference type="PANTHER" id="PTHR47186">
    <property type="entry name" value="LEUCINE-RICH REPEAT-CONTAINING PROTEIN 57"/>
    <property type="match status" value="1"/>
</dbReference>
<dbReference type="GO" id="GO:0006952">
    <property type="term" value="P:defense response"/>
    <property type="evidence" value="ECO:0007669"/>
    <property type="project" value="UniProtKB-KW"/>
</dbReference>
<organism evidence="6 7">
    <name type="scientific">Ficus carica</name>
    <name type="common">Common fig</name>
    <dbReference type="NCBI Taxonomy" id="3494"/>
    <lineage>
        <taxon>Eukaryota</taxon>
        <taxon>Viridiplantae</taxon>
        <taxon>Streptophyta</taxon>
        <taxon>Embryophyta</taxon>
        <taxon>Tracheophyta</taxon>
        <taxon>Spermatophyta</taxon>
        <taxon>Magnoliopsida</taxon>
        <taxon>eudicotyledons</taxon>
        <taxon>Gunneridae</taxon>
        <taxon>Pentapetalae</taxon>
        <taxon>rosids</taxon>
        <taxon>fabids</taxon>
        <taxon>Rosales</taxon>
        <taxon>Moraceae</taxon>
        <taxon>Ficeae</taxon>
        <taxon>Ficus</taxon>
    </lineage>
</organism>
<name>A0AA88AJE0_FICCA</name>